<organism evidence="2 3">
    <name type="scientific">Xenorhabdus bovienii str. kraussei Becker Underwood</name>
    <dbReference type="NCBI Taxonomy" id="1398204"/>
    <lineage>
        <taxon>Bacteria</taxon>
        <taxon>Pseudomonadati</taxon>
        <taxon>Pseudomonadota</taxon>
        <taxon>Gammaproteobacteria</taxon>
        <taxon>Enterobacterales</taxon>
        <taxon>Morganellaceae</taxon>
        <taxon>Xenorhabdus</taxon>
    </lineage>
</organism>
<evidence type="ECO:0000256" key="1">
    <source>
        <dbReference type="SAM" id="Phobius"/>
    </source>
</evidence>
<dbReference type="Proteomes" id="UP000028493">
    <property type="component" value="Unassembled WGS sequence"/>
</dbReference>
<comment type="caution">
    <text evidence="2">The sequence shown here is derived from an EMBL/GenBank/DDBJ whole genome shotgun (WGS) entry which is preliminary data.</text>
</comment>
<dbReference type="EMBL" id="CBSZ010000155">
    <property type="protein sequence ID" value="CDH24106.1"/>
    <property type="molecule type" value="Genomic_DNA"/>
</dbReference>
<keyword evidence="1" id="KW-0472">Membrane</keyword>
<keyword evidence="1" id="KW-0812">Transmembrane</keyword>
<sequence length="63" mass="7017">MSMLRALSTSEAVRYTLVFLLVLLRGEAAVFIIFTPMRNGMRISMMDDGKTIKYAASSMHTGD</sequence>
<proteinExistence type="predicted"/>
<reference evidence="2" key="1">
    <citation type="submission" date="2013-07" db="EMBL/GenBank/DDBJ databases">
        <title>Sub-species coevolution in mutualistic symbiosis.</title>
        <authorList>
            <person name="Murfin K."/>
            <person name="Klassen J."/>
            <person name="Lee M."/>
            <person name="Forst S."/>
            <person name="Stock P."/>
            <person name="Goodrich-Blair H."/>
        </authorList>
    </citation>
    <scope>NUCLEOTIDE SEQUENCE [LARGE SCALE GENOMIC DNA]</scope>
    <source>
        <strain evidence="2">Kraussei Becker Underwood</strain>
    </source>
</reference>
<protein>
    <submittedName>
        <fullName evidence="2">Uncharacterized protein</fullName>
    </submittedName>
</protein>
<keyword evidence="1" id="KW-1133">Transmembrane helix</keyword>
<feature type="transmembrane region" description="Helical" evidence="1">
    <location>
        <begin position="12"/>
        <end position="35"/>
    </location>
</feature>
<gene>
    <name evidence="2" type="ORF">XBKB1_2380022</name>
</gene>
<dbReference type="HOGENOM" id="CLU_2884916_0_0_6"/>
<evidence type="ECO:0000313" key="2">
    <source>
        <dbReference type="EMBL" id="CDH24106.1"/>
    </source>
</evidence>
<name>A0A077PTI9_XENBV</name>
<accession>A0A077PTI9</accession>
<evidence type="ECO:0000313" key="3">
    <source>
        <dbReference type="Proteomes" id="UP000028493"/>
    </source>
</evidence>
<dbReference type="AlphaFoldDB" id="A0A077PTI9"/>